<keyword evidence="5" id="KW-1185">Reference proteome</keyword>
<evidence type="ECO:0000256" key="1">
    <source>
        <dbReference type="ARBA" id="ARBA00010742"/>
    </source>
</evidence>
<dbReference type="InterPro" id="IPR015168">
    <property type="entry name" value="SsuA/THI5"/>
</dbReference>
<dbReference type="Proteomes" id="UP000017048">
    <property type="component" value="Unassembled WGS sequence"/>
</dbReference>
<feature type="signal peptide" evidence="2">
    <location>
        <begin position="1"/>
        <end position="19"/>
    </location>
</feature>
<evidence type="ECO:0000259" key="3">
    <source>
        <dbReference type="SMART" id="SM00062"/>
    </source>
</evidence>
<comment type="caution">
    <text evidence="4">The sequence shown here is derived from an EMBL/GenBank/DDBJ whole genome shotgun (WGS) entry which is preliminary data.</text>
</comment>
<dbReference type="Pfam" id="PF09084">
    <property type="entry name" value="NMT1"/>
    <property type="match status" value="1"/>
</dbReference>
<evidence type="ECO:0000313" key="4">
    <source>
        <dbReference type="EMBL" id="GAD85930.1"/>
    </source>
</evidence>
<name>U5EF30_NOCAS</name>
<dbReference type="AlphaFoldDB" id="U5EF30"/>
<gene>
    <name evidence="4" type="ORF">NCAST_32_04150</name>
</gene>
<reference evidence="4 5" key="1">
    <citation type="journal article" date="2014" name="BMC Genomics">
        <title>Genome based analysis of type-I polyketide synthase and nonribosomal peptide synthetase gene clusters in seven strains of five representative Nocardia species.</title>
        <authorList>
            <person name="Komaki H."/>
            <person name="Ichikawa N."/>
            <person name="Hosoyama A."/>
            <person name="Takahashi-Nakaguchi A."/>
            <person name="Matsuzawa T."/>
            <person name="Suzuki K."/>
            <person name="Fujita N."/>
            <person name="Gonoi T."/>
        </authorList>
    </citation>
    <scope>NUCLEOTIDE SEQUENCE [LARGE SCALE GENOMIC DNA]</scope>
    <source>
        <strain evidence="4 5">NBRC 15531</strain>
    </source>
</reference>
<comment type="similarity">
    <text evidence="1">Belongs to the bacterial solute-binding protein SsuA/TauA family.</text>
</comment>
<dbReference type="EMBL" id="BAFO02000032">
    <property type="protein sequence ID" value="GAD85930.1"/>
    <property type="molecule type" value="Genomic_DNA"/>
</dbReference>
<organism evidence="4 5">
    <name type="scientific">Nocardia asteroides NBRC 15531</name>
    <dbReference type="NCBI Taxonomy" id="1110697"/>
    <lineage>
        <taxon>Bacteria</taxon>
        <taxon>Bacillati</taxon>
        <taxon>Actinomycetota</taxon>
        <taxon>Actinomycetes</taxon>
        <taxon>Mycobacteriales</taxon>
        <taxon>Nocardiaceae</taxon>
        <taxon>Nocardia</taxon>
    </lineage>
</organism>
<evidence type="ECO:0000313" key="5">
    <source>
        <dbReference type="Proteomes" id="UP000017048"/>
    </source>
</evidence>
<dbReference type="OrthoDB" id="4527058at2"/>
<protein>
    <recommendedName>
        <fullName evidence="3">Solute-binding protein family 3/N-terminal domain-containing protein</fullName>
    </recommendedName>
</protein>
<dbReference type="PANTHER" id="PTHR30024:SF42">
    <property type="entry name" value="ALIPHATIC SULFONATES-BINDING PROTEIN-RELATED"/>
    <property type="match status" value="1"/>
</dbReference>
<dbReference type="InterPro" id="IPR001638">
    <property type="entry name" value="Solute-binding_3/MltF_N"/>
</dbReference>
<evidence type="ECO:0000256" key="2">
    <source>
        <dbReference type="SAM" id="SignalP"/>
    </source>
</evidence>
<keyword evidence="2" id="KW-0732">Signal</keyword>
<dbReference type="SUPFAM" id="SSF53850">
    <property type="entry name" value="Periplasmic binding protein-like II"/>
    <property type="match status" value="1"/>
</dbReference>
<dbReference type="SMART" id="SM00062">
    <property type="entry name" value="PBPb"/>
    <property type="match status" value="1"/>
</dbReference>
<feature type="chain" id="PRO_5038900832" description="Solute-binding protein family 3/N-terminal domain-containing protein" evidence="2">
    <location>
        <begin position="20"/>
        <end position="321"/>
    </location>
</feature>
<dbReference type="PROSITE" id="PS51257">
    <property type="entry name" value="PROKAR_LIPOPROTEIN"/>
    <property type="match status" value="1"/>
</dbReference>
<feature type="domain" description="Solute-binding protein family 3/N-terminal" evidence="3">
    <location>
        <begin position="35"/>
        <end position="249"/>
    </location>
</feature>
<sequence length="321" mass="32990">MRTSLTRIAVAAITATVLAITGAACGDAESTDSTTLTVGFVVDPSWAQIPVAEAAGYFGKHNVTVKVVNFPSGIEALQAVAAGQLDVATAADVPSAAVLTRSPTLRVVGDGARWEGSRIIARRSAGISSVGDLAGKAIGTPIGTSAAYFAANTLAHNNIQAELVQVAPSATVTAATQGNVDAVSIFQPYQAQVVRALGADAVELTGGTYHQHSLYLASQHAVTAKSAALSGFFAALEDAGLDLRNLADPALRSVAKATQLEPDLLRTVLPQFDFTLQLTPDLATKLGELGAWGKAQGKISAGTELPPYASFLDTRFLPPTP</sequence>
<dbReference type="PANTHER" id="PTHR30024">
    <property type="entry name" value="ALIPHATIC SULFONATES-BINDING PROTEIN-RELATED"/>
    <property type="match status" value="1"/>
</dbReference>
<proteinExistence type="inferred from homology"/>
<dbReference type="eggNOG" id="COG0715">
    <property type="taxonomic scope" value="Bacteria"/>
</dbReference>
<dbReference type="STRING" id="1824.SAMN05444423_102687"/>
<dbReference type="RefSeq" id="WP_019047295.1">
    <property type="nucleotide sequence ID" value="NZ_BAFO02000032.1"/>
</dbReference>
<dbReference type="Gene3D" id="3.40.190.10">
    <property type="entry name" value="Periplasmic binding protein-like II"/>
    <property type="match status" value="2"/>
</dbReference>
<accession>U5EF30</accession>
<dbReference type="GeneID" id="91517715"/>